<dbReference type="RefSeq" id="WP_111599182.1">
    <property type="nucleotide sequence ID" value="NZ_QLLL01000007.1"/>
</dbReference>
<dbReference type="GO" id="GO:0009228">
    <property type="term" value="P:thiamine biosynthetic process"/>
    <property type="evidence" value="ECO:0007669"/>
    <property type="project" value="UniProtKB-KW"/>
</dbReference>
<dbReference type="OrthoDB" id="194683at2"/>
<dbReference type="Proteomes" id="UP000249547">
    <property type="component" value="Unassembled WGS sequence"/>
</dbReference>
<dbReference type="EMBL" id="QLLL01000007">
    <property type="protein sequence ID" value="RAJ01542.1"/>
    <property type="molecule type" value="Genomic_DNA"/>
</dbReference>
<dbReference type="Pfam" id="PF02581">
    <property type="entry name" value="TMP-TENI"/>
    <property type="match status" value="1"/>
</dbReference>
<evidence type="ECO:0000313" key="3">
    <source>
        <dbReference type="Proteomes" id="UP000249547"/>
    </source>
</evidence>
<dbReference type="SUPFAM" id="SSF51391">
    <property type="entry name" value="Thiamin phosphate synthase"/>
    <property type="match status" value="1"/>
</dbReference>
<name>A0A327QD26_9BACT</name>
<proteinExistence type="predicted"/>
<dbReference type="InterPro" id="IPR022998">
    <property type="entry name" value="ThiamineP_synth_TenI"/>
</dbReference>
<dbReference type="Gene3D" id="3.20.20.70">
    <property type="entry name" value="Aldolase class I"/>
    <property type="match status" value="1"/>
</dbReference>
<dbReference type="CDD" id="cd00564">
    <property type="entry name" value="TMP_TenI"/>
    <property type="match status" value="1"/>
</dbReference>
<evidence type="ECO:0000259" key="1">
    <source>
        <dbReference type="Pfam" id="PF02581"/>
    </source>
</evidence>
<comment type="caution">
    <text evidence="2">The sequence shown here is derived from an EMBL/GenBank/DDBJ whole genome shotgun (WGS) entry which is preliminary data.</text>
</comment>
<dbReference type="InterPro" id="IPR013785">
    <property type="entry name" value="Aldolase_TIM"/>
</dbReference>
<keyword evidence="3" id="KW-1185">Reference proteome</keyword>
<gene>
    <name evidence="2" type="ORF">LX64_03757</name>
</gene>
<organism evidence="2 3">
    <name type="scientific">Chitinophaga skermanii</name>
    <dbReference type="NCBI Taxonomy" id="331697"/>
    <lineage>
        <taxon>Bacteria</taxon>
        <taxon>Pseudomonadati</taxon>
        <taxon>Bacteroidota</taxon>
        <taxon>Chitinophagia</taxon>
        <taxon>Chitinophagales</taxon>
        <taxon>Chitinophagaceae</taxon>
        <taxon>Chitinophaga</taxon>
    </lineage>
</organism>
<dbReference type="AlphaFoldDB" id="A0A327QD26"/>
<sequence>MVRAITHPVGVPNEISIIQSLLAHGLEHLLVRKPGFSAGAYEQFIGDIPREFYPRIMVAEYPAVAAALGLKGVHLNSQLRMQHHTLALQQTGMQISTSIHAYRELQIVAHFNEVYLSPVFDSISKSGYHGRFDHSFHPSNRQLIALGGINSRTINIAKKLGFSSVACIGALWDEPTKALSNYLQLKEQWAQIEYTP</sequence>
<accession>A0A327QD26</accession>
<dbReference type="InterPro" id="IPR036206">
    <property type="entry name" value="ThiamineP_synth_sf"/>
</dbReference>
<protein>
    <submittedName>
        <fullName evidence="2">Thiamine-phosphate pyrophosphorylase</fullName>
    </submittedName>
</protein>
<feature type="domain" description="Thiamine phosphate synthase/TenI" evidence="1">
    <location>
        <begin position="15"/>
        <end position="171"/>
    </location>
</feature>
<evidence type="ECO:0000313" key="2">
    <source>
        <dbReference type="EMBL" id="RAJ01542.1"/>
    </source>
</evidence>
<reference evidence="2 3" key="1">
    <citation type="submission" date="2018-06" db="EMBL/GenBank/DDBJ databases">
        <title>Genomic Encyclopedia of Archaeal and Bacterial Type Strains, Phase II (KMG-II): from individual species to whole genera.</title>
        <authorList>
            <person name="Goeker M."/>
        </authorList>
    </citation>
    <scope>NUCLEOTIDE SEQUENCE [LARGE SCALE GENOMIC DNA]</scope>
    <source>
        <strain evidence="2 3">DSM 23857</strain>
    </source>
</reference>